<feature type="disulfide bond" evidence="15">
    <location>
        <begin position="3466"/>
        <end position="3493"/>
    </location>
</feature>
<feature type="disulfide bond" evidence="16">
    <location>
        <begin position="472"/>
        <end position="481"/>
    </location>
</feature>
<feature type="domain" description="Laminin EGF-like" evidence="20">
    <location>
        <begin position="1763"/>
        <end position="1815"/>
    </location>
</feature>
<feature type="disulfide bond" evidence="16">
    <location>
        <begin position="1787"/>
        <end position="1796"/>
    </location>
</feature>
<evidence type="ECO:0000256" key="12">
    <source>
        <dbReference type="ARBA" id="ARBA00023273"/>
    </source>
</evidence>
<feature type="domain" description="Laminin IV type A" evidence="21">
    <location>
        <begin position="1450"/>
        <end position="1637"/>
    </location>
</feature>
<dbReference type="Gene3D" id="2.60.120.200">
    <property type="match status" value="5"/>
</dbReference>
<dbReference type="FunFam" id="2.10.25.10:FF:000224">
    <property type="entry name" value="Usherin"/>
    <property type="match status" value="1"/>
</dbReference>
<dbReference type="SUPFAM" id="SSF49899">
    <property type="entry name" value="Concanavalin A-like lectins/glucanases"/>
    <property type="match status" value="5"/>
</dbReference>
<feature type="domain" description="Laminin EGF-like" evidence="20">
    <location>
        <begin position="452"/>
        <end position="501"/>
    </location>
</feature>
<dbReference type="InterPro" id="IPR000742">
    <property type="entry name" value="EGF"/>
</dbReference>
<feature type="domain" description="Laminin EGF-like" evidence="20">
    <location>
        <begin position="1379"/>
        <end position="1429"/>
    </location>
</feature>
<dbReference type="GO" id="GO:0007155">
    <property type="term" value="P:cell adhesion"/>
    <property type="evidence" value="ECO:0007669"/>
    <property type="project" value="UniProtKB-KW"/>
</dbReference>
<dbReference type="SMART" id="SM00180">
    <property type="entry name" value="EGF_Lam"/>
    <property type="match status" value="20"/>
</dbReference>
<evidence type="ECO:0000256" key="10">
    <source>
        <dbReference type="ARBA" id="ARBA00023157"/>
    </source>
</evidence>
<keyword evidence="13 16" id="KW-0424">Laminin EGF-like domain</keyword>
<feature type="domain" description="Laminin EGF-like" evidence="20">
    <location>
        <begin position="314"/>
        <end position="359"/>
    </location>
</feature>
<evidence type="ECO:0000256" key="5">
    <source>
        <dbReference type="ARBA" id="ARBA00022729"/>
    </source>
</evidence>
<dbReference type="FunFam" id="2.10.25.10:FF:000090">
    <property type="entry name" value="laminin subunit alpha"/>
    <property type="match status" value="1"/>
</dbReference>
<dbReference type="CDD" id="cd02795">
    <property type="entry name" value="CBM6-CBM35-CBM36_like"/>
    <property type="match status" value="1"/>
</dbReference>
<evidence type="ECO:0000256" key="16">
    <source>
        <dbReference type="PROSITE-ProRule" id="PRU00460"/>
    </source>
</evidence>
<evidence type="ECO:0000313" key="24">
    <source>
        <dbReference type="Proteomes" id="UP000792457"/>
    </source>
</evidence>
<evidence type="ECO:0000256" key="4">
    <source>
        <dbReference type="ARBA" id="ARBA00022530"/>
    </source>
</evidence>
<evidence type="ECO:0000256" key="14">
    <source>
        <dbReference type="ARBA" id="ARBA00065619"/>
    </source>
</evidence>
<feature type="domain" description="Laminin EGF-like" evidence="20">
    <location>
        <begin position="360"/>
        <end position="405"/>
    </location>
</feature>
<feature type="disulfide bond" evidence="15">
    <location>
        <begin position="3027"/>
        <end position="3054"/>
    </location>
</feature>
<accession>A0A8K0P0H5</accession>
<dbReference type="GO" id="GO:0009887">
    <property type="term" value="P:animal organ morphogenesis"/>
    <property type="evidence" value="ECO:0007669"/>
    <property type="project" value="TreeGrafter"/>
</dbReference>
<sequence>MANSPRPGIWALERSTDNGQTYKPWQYFSDSPSDCETYFGSDSFGPIVRDDSVVCETQYSKVVPLEGGEIVVSLLNNRPSANDFFNSTVLQEWTRATNVRLRLLRTKTLLGHLMSVARQDPTVTRRYFYSIKDISIGGRCVCNGHADLCDITDPEDPYKLLCRCQHNTCGSQCEQCCEGYVQKAWRQSKSYAPFNCEPCNCFGHSDDCEYDPEVDAKKLSLDIHGFYDGGGVCKNCRDNTEGINCNRCKNGFFRPFGRLLNATDVCEPCHCDDYYSTGNCAEGTGQCECRPQFTPPNCDSCSFGYYNYPECKPCDCHLNGTRGSHCEAIGGQCPCKENYAGKFCDFCNEGYYNFSLCSPCECNPVGSLSESCDKETGQCTCQNNFGGRSCEVCRDGYFDYPECKYCNCDARGTLPGVCSKETGECLCREGYGGERCDQCLAGYYGYPECRPCGCSTQGSASSVCDASGRCPCLPNFAGRTCDQCSPGYYQYPECLGCNCDSQGAIGVSCDNEGKCQCKYNYDGIRCDMCKEGFYNFPICEECNCDPAGVVESFMGCGSLPPGELCQCKEHVQGRICNECKPLFWNLQPVNPTGCEDCDCYLPGVMGGIGECDRKTGQCICKTSVTSRRCETCKDGTFNLRDENLFGCSDCGCDAGGSINTVCEKSTGQCPCKPRIEGLTCTEPLKAHYFPTLYQNQFEAEDGRTPSNTALRYGFDESVFPNFSWRGYAVFSLLQNEIIQDVQIEKSSIYRLVLRYVNPNPEPVLGTVTIAPDSPSDIEQTFHVLFKPTKTPALVTVAGPSGSIPSPLVMNPGKWSISIKNDKSLFLDYFVLLPSAFYEATILTEKISMPCIVGNNHKTGRLPCRHYQYPKITQYDLILGAGGFLSSEDSREPLREYFTDEQILEELRQDEMPLINENQKEIHFDLRLSKPGPHVLLVNYFTPSEDAGTSVLQVEASSTTGREKGFITLPPCRYTFLCRQAVKDKYGKIGVFRLDSNFIGLVLMGDETTDAAIESVVAIPYDMWSIDYIEPKSACVKKDGHCIHTTFPIAPDSKKVEFELGNEDQMATALPPGIADNTTGLIFLDHTDAMIDVVGKVPYEGPYVFVVHYYQPDFPEFDMEVLVHNGQIYEARLPVEHCPSNSGCRSIVRQADGNTRFELTENFLLTLKEPNHKNVWIDYVFVTPADQFNDRYLHEEELDQTNLFIKKCGKNEFYMETNATDFCREGVFSITADYNNGALPCQCDIEGSLSFECDKFGGQCLCKPNVIGRRCELCRTGYFGFPDCKPCNCPSTAVCDPDTGSCICPPRVTGKNCDQCEEYTYGYDQIIGCEECNCNPLGVDKGNMQCDLFTGLCECKKNVDGRTCDRCNPGFSSFPFCELCSCDLRGTTPEICDQYSAECFCKSNVVGLACDICKEGTFNIQEKNPDGCTKCFCFGRSSICTSSTLYRANVSSMDGWYLAAVDVESGTGNSQVNVEPINTLPEVSERGIQSDLTMDELINRIAYFVAPDSYLGNRLTSYGGVLNYTIIYSSGLFGESVNGADVILHGADMYLLHFALELPPAEVNFQASVDLVELNFILPSGLPVTREQVMQVLHNLQGIYIRATYWEPSVFSRLEYVALETADKAYSPKSGKALSVEQCSCPPNYQGLSCEECAPGYYRSKVGTYGGFCVPCQCNGHADTCDPVTGVCLDCKHNTTGDHCEKCVKGYHGNATYGTPYDCLICACPLPIPSNNFAFGCEVSPDGLDITCDCPQGYYGSREYCQPCECSGNINTDDFGSCDSVTGDCLKCLNNTFGEACAICAPGFFGDAIDLKDCQSCFCEDCGTEHCDSHSGQCICHHNVIGEKCDRCAINHWGYSSCEGCSACDCKAASESSQCDDFTGQCKCRPACGCKSEYSIGVGCNAETGQCECLPGVIGEKCDHCPHRWVLIEDQGCFVCDSCIHSLLDVTDELASLIEPVAKDFDKVALDYFTTQRLIYINNSVYELEPKVRLLDPERVDLSPIENDVESLKDASRNHHRSAEYAADRSNKAKIEGDEVYAEALRVEGLIQKAVDHATEIVSEVGSLGYSLEGGVGPKVDFALKEAQSLLGDIQALDFSPTEKSAMDELHKAEDILENIKEFSLPVSNQSKEFEDLRKKIDEFDLKLEDLRNNSMMADGKATEAESLNEVNKNAKFSSKVETVKNLTKESEKTLKEANEYLKNASEILKGARNDFENKNRDGLRDVNKQVNSSIEAKEEELESVKEPVELAQEHSEELHQRAEALYDLLADTRDTSESAIAAANAYRNIVDAIAEALQAANDAGNAADNATAMSQGLGERTGESDLRSSELLQDARGTLNTAQSNLRPNLEAAKQKIEEVIGLNKYTDDVDKRVNKALDSIPSESLENLAQEATSTAKEAEEMANNAIEKIADIAESIPEDLKNAKQIPKSIDNAMKDIAHVQSQAERVSTLLPDITNLMNRVGLQQADIDKSQIDLREQIKNLKNKVALARETANRIKVGVKMYGNTTLELKNPEGLSQLGTAAKVSTYFRTDKQNGFIMYLGNEIDTKKKLRRVVSDDFMALEIENGYPILKIDLGSGPQSIASEKYVADNVWYQAIIERVGKSVKLTIREESSDGQEILHEKEVVLPGTSSILNLDQKLSKLFVGSYHTRFKMQPDVKYSAFEGELEEMMIGDSPVSFWNFDYAENNVYAAMERDKLVNLQPKTGFRFDGSGYAILDRLPYRMQHECDVQLEFKTFAKDGLLFLVEKDRSFLSIELRGGRIVYQYDLGDGIATLRSRKSYSDGRWHTVEAVREKNNAALKVDGEIIDQGSSPGSAAELIVSDFIYFGGYPGEHHFTSVTNIDFDGCIDNVHVDSTPVDLSQNIEALGVTPGCPVKVASIVSYLENLAGYIQWPNVTVDNFLQLSFKFNTTHSNGLLFYVTDSTQANGISLSLVDGSLVMLAAEGKIKISTATSSSNPTKYNDGQWHVLTATYDSSSMHLDIDDYESFVSEEASQPMQIRYGKLYFGGVPTGFQIKSDAVANDTPFTGCLGEATVNGKVINFANATKGPYTVLGKCVTSGYEYGKPPVSPFNIPAPTEDEEEEDYEKSIEEPEETEPPVIPTSTTMLVTVPTPAPVTPSEAQCQLPLYPAPDPDVNAASGYRFGTEHRSRLEYQVVPGRFKNRYDFSIEFNTMEPDGIIFYVADQRHIDYIALILKDGKLVYSFNCGSGAAHISTDEAWNDGRWHSVAFSRQQTQGKLSVDHAVVIEGSSKGSTKALNVLPPFYIGGIAEASGLEAKNNLKGVNNSFPGCLRNFRMNGKSVGEPQVAQGVIPCSEKVEPGVFFSASGGYLRIANNFRVGIKIEIEMDIKPRNITGVILSVHGKRDFLVLQMVNGVIKLSVDNGKGAISAAYVPPHPHFFCDGKWHNIIAIKNKNMVSLAVDLEHVEPGVGVVGSSSTDTAHPLYLGGHVHGTQMRLRGLETRRPFVGCIRNLSINSKPIQLGLSQAVGNITMGVCPTN</sequence>
<dbReference type="InterPro" id="IPR002049">
    <property type="entry name" value="LE_dom"/>
</dbReference>
<dbReference type="GO" id="GO:0005102">
    <property type="term" value="F:signaling receptor binding"/>
    <property type="evidence" value="ECO:0007669"/>
    <property type="project" value="InterPro"/>
</dbReference>
<evidence type="ECO:0008006" key="25">
    <source>
        <dbReference type="Google" id="ProtNLM"/>
    </source>
</evidence>
<feature type="domain" description="Laminin EGF-like" evidence="20">
    <location>
        <begin position="1671"/>
        <end position="1720"/>
    </location>
</feature>
<dbReference type="FunFam" id="2.10.25.10:FF:000082">
    <property type="entry name" value="Laminin subunit alpha 1"/>
    <property type="match status" value="1"/>
</dbReference>
<dbReference type="OrthoDB" id="10011303at2759"/>
<dbReference type="InterPro" id="IPR000034">
    <property type="entry name" value="Laminin_IV"/>
</dbReference>
<dbReference type="CDD" id="cd00055">
    <property type="entry name" value="EGF_Lam"/>
    <property type="match status" value="20"/>
</dbReference>
<comment type="caution">
    <text evidence="23">The sequence shown here is derived from an EMBL/GenBank/DDBJ whole genome shotgun (WGS) entry which is preliminary data.</text>
</comment>
<feature type="disulfide bond" evidence="16">
    <location>
        <begin position="1261"/>
        <end position="1270"/>
    </location>
</feature>
<feature type="disulfide bond" evidence="16">
    <location>
        <begin position="1690"/>
        <end position="1699"/>
    </location>
</feature>
<feature type="coiled-coil region" evidence="17">
    <location>
        <begin position="2179"/>
        <end position="2236"/>
    </location>
</feature>
<feature type="domain" description="Laminin G" evidence="19">
    <location>
        <begin position="3317"/>
        <end position="3493"/>
    </location>
</feature>
<feature type="disulfide bond" evidence="16">
    <location>
        <begin position="1242"/>
        <end position="1259"/>
    </location>
</feature>
<dbReference type="CDD" id="cd00110">
    <property type="entry name" value="LamG"/>
    <property type="match status" value="5"/>
</dbReference>
<dbReference type="GO" id="GO:0042995">
    <property type="term" value="C:cell projection"/>
    <property type="evidence" value="ECO:0007669"/>
    <property type="project" value="UniProtKB-SubCell"/>
</dbReference>
<dbReference type="Gene3D" id="2.10.25.10">
    <property type="entry name" value="Laminin"/>
    <property type="match status" value="19"/>
</dbReference>
<feature type="domain" description="Laminin EGF-like" evidence="20">
    <location>
        <begin position="1816"/>
        <end position="1862"/>
    </location>
</feature>
<protein>
    <recommendedName>
        <fullName evidence="25">Laminin subunit alpha</fullName>
    </recommendedName>
</protein>
<keyword evidence="24" id="KW-1185">Reference proteome</keyword>
<feature type="compositionally biased region" description="Acidic residues" evidence="18">
    <location>
        <begin position="3075"/>
        <end position="3094"/>
    </location>
</feature>
<dbReference type="FunFam" id="2.10.25.10:FF:000051">
    <property type="entry name" value="Laminin subunit alpha 4"/>
    <property type="match status" value="1"/>
</dbReference>
<dbReference type="SUPFAM" id="SSF57196">
    <property type="entry name" value="EGF/Laminin"/>
    <property type="match status" value="19"/>
</dbReference>
<feature type="disulfide bond" evidence="16">
    <location>
        <begin position="1381"/>
        <end position="1398"/>
    </location>
</feature>
<dbReference type="FunFam" id="2.10.25.10:FF:000083">
    <property type="entry name" value="Laminin subunit alpha"/>
    <property type="match status" value="1"/>
</dbReference>
<feature type="domain" description="Laminin G" evidence="19">
    <location>
        <begin position="2702"/>
        <end position="2871"/>
    </location>
</feature>
<evidence type="ECO:0000256" key="6">
    <source>
        <dbReference type="ARBA" id="ARBA00022737"/>
    </source>
</evidence>
<name>A0A8K0P0H5_LADFU</name>
<dbReference type="FunFam" id="2.10.25.10:FF:000407">
    <property type="entry name" value="Laminin subunit alpha-3"/>
    <property type="match status" value="1"/>
</dbReference>
<dbReference type="Pfam" id="PF06008">
    <property type="entry name" value="Laminin_I"/>
    <property type="match status" value="1"/>
</dbReference>
<evidence type="ECO:0000256" key="11">
    <source>
        <dbReference type="ARBA" id="ARBA00023180"/>
    </source>
</evidence>
<feature type="disulfide bond" evidence="16">
    <location>
        <begin position="567"/>
        <end position="576"/>
    </location>
</feature>
<evidence type="ECO:0000259" key="21">
    <source>
        <dbReference type="PROSITE" id="PS51115"/>
    </source>
</evidence>
<proteinExistence type="predicted"/>
<dbReference type="FunFam" id="2.10.25.10:FF:000069">
    <property type="entry name" value="Laminin subunit alpha 1"/>
    <property type="match status" value="1"/>
</dbReference>
<keyword evidence="12" id="KW-0966">Cell projection</keyword>
<evidence type="ECO:0000256" key="18">
    <source>
        <dbReference type="SAM" id="MobiDB-lite"/>
    </source>
</evidence>
<dbReference type="GO" id="GO:0071711">
    <property type="term" value="P:basement membrane organization"/>
    <property type="evidence" value="ECO:0007669"/>
    <property type="project" value="UniProtKB-ARBA"/>
</dbReference>
<evidence type="ECO:0000256" key="8">
    <source>
        <dbReference type="ARBA" id="ARBA00022889"/>
    </source>
</evidence>
<dbReference type="GO" id="GO:0009888">
    <property type="term" value="P:tissue development"/>
    <property type="evidence" value="ECO:0007669"/>
    <property type="project" value="TreeGrafter"/>
</dbReference>
<dbReference type="SMART" id="SM00282">
    <property type="entry name" value="LamG"/>
    <property type="match status" value="5"/>
</dbReference>
<feature type="disulfide bond" evidence="16">
    <location>
        <begin position="620"/>
        <end position="629"/>
    </location>
</feature>
<dbReference type="FunFam" id="2.10.25.10:FF:000388">
    <property type="entry name" value="Laminin subunit alpha"/>
    <property type="match status" value="1"/>
</dbReference>
<dbReference type="Pfam" id="PF24973">
    <property type="entry name" value="EGF_LMN_ATRN"/>
    <property type="match status" value="1"/>
</dbReference>
<dbReference type="PROSITE" id="PS50025">
    <property type="entry name" value="LAM_G_DOMAIN"/>
    <property type="match status" value="5"/>
</dbReference>
<reference evidence="23" key="2">
    <citation type="submission" date="2017-10" db="EMBL/GenBank/DDBJ databases">
        <title>Ladona fulva Genome sequencing and assembly.</title>
        <authorList>
            <person name="Murali S."/>
            <person name="Richards S."/>
            <person name="Bandaranaike D."/>
            <person name="Bellair M."/>
            <person name="Blankenburg K."/>
            <person name="Chao H."/>
            <person name="Dinh H."/>
            <person name="Doddapaneni H."/>
            <person name="Dugan-Rocha S."/>
            <person name="Elkadiri S."/>
            <person name="Gnanaolivu R."/>
            <person name="Hernandez B."/>
            <person name="Skinner E."/>
            <person name="Javaid M."/>
            <person name="Lee S."/>
            <person name="Li M."/>
            <person name="Ming W."/>
            <person name="Munidasa M."/>
            <person name="Muniz J."/>
            <person name="Nguyen L."/>
            <person name="Hughes D."/>
            <person name="Osuji N."/>
            <person name="Pu L.-L."/>
            <person name="Puazo M."/>
            <person name="Qu C."/>
            <person name="Quiroz J."/>
            <person name="Raj R."/>
            <person name="Weissenberger G."/>
            <person name="Xin Y."/>
            <person name="Zou X."/>
            <person name="Han Y."/>
            <person name="Worley K."/>
            <person name="Muzny D."/>
            <person name="Gibbs R."/>
        </authorList>
    </citation>
    <scope>NUCLEOTIDE SEQUENCE</scope>
    <source>
        <strain evidence="23">Sampled in the wild</strain>
    </source>
</reference>
<dbReference type="InterPro" id="IPR013320">
    <property type="entry name" value="ConA-like_dom_sf"/>
</dbReference>
<evidence type="ECO:0000256" key="15">
    <source>
        <dbReference type="PROSITE-ProRule" id="PRU00122"/>
    </source>
</evidence>
<feature type="domain" description="Laminin EGF-like" evidence="20">
    <location>
        <begin position="597"/>
        <end position="649"/>
    </location>
</feature>
<evidence type="ECO:0000256" key="13">
    <source>
        <dbReference type="ARBA" id="ARBA00023292"/>
    </source>
</evidence>
<keyword evidence="11" id="KW-0325">Glycoprotein</keyword>
<feature type="disulfide bond" evidence="16">
    <location>
        <begin position="1799"/>
        <end position="1813"/>
    </location>
</feature>
<comment type="subunit">
    <text evidence="14">Laminin is a complex glycoprotein, consisting of three different polypeptide chains (alpha, beta, gamma), which are bound to each other by disulfide bonds into a cross-shaped molecule comprising one long and three short arms with globules at each end.</text>
</comment>
<gene>
    <name evidence="23" type="ORF">J437_LFUL002807</name>
</gene>
<keyword evidence="3" id="KW-0964">Secreted</keyword>
<keyword evidence="7" id="KW-0084">Basement membrane</keyword>
<evidence type="ECO:0000259" key="22">
    <source>
        <dbReference type="PROSITE" id="PS51117"/>
    </source>
</evidence>
<keyword evidence="8" id="KW-0130">Cell adhesion</keyword>
<feature type="disulfide bond" evidence="16">
    <location>
        <begin position="1303"/>
        <end position="1312"/>
    </location>
</feature>
<feature type="disulfide bond" evidence="16">
    <location>
        <begin position="1354"/>
        <end position="1363"/>
    </location>
</feature>
<evidence type="ECO:0000259" key="20">
    <source>
        <dbReference type="PROSITE" id="PS50027"/>
    </source>
</evidence>
<dbReference type="Gene3D" id="2.60.120.260">
    <property type="entry name" value="Galactose-binding domain-like"/>
    <property type="match status" value="1"/>
</dbReference>
<dbReference type="Pfam" id="PF00052">
    <property type="entry name" value="Laminin_B"/>
    <property type="match status" value="1"/>
</dbReference>
<feature type="domain" description="Laminin EGF-like" evidence="20">
    <location>
        <begin position="1331"/>
        <end position="1378"/>
    </location>
</feature>
<dbReference type="SMART" id="SM00136">
    <property type="entry name" value="LamNT"/>
    <property type="match status" value="1"/>
</dbReference>
<dbReference type="GO" id="GO:0016477">
    <property type="term" value="P:cell migration"/>
    <property type="evidence" value="ECO:0007669"/>
    <property type="project" value="UniProtKB-ARBA"/>
</dbReference>
<evidence type="ECO:0000256" key="1">
    <source>
        <dbReference type="ARBA" id="ARBA00004302"/>
    </source>
</evidence>
<feature type="disulfide bond" evidence="16">
    <location>
        <begin position="1835"/>
        <end position="1844"/>
    </location>
</feature>
<feature type="disulfide bond" evidence="16">
    <location>
        <begin position="335"/>
        <end position="344"/>
    </location>
</feature>
<dbReference type="GO" id="GO:0061564">
    <property type="term" value="P:axon development"/>
    <property type="evidence" value="ECO:0007669"/>
    <property type="project" value="UniProtKB-ARBA"/>
</dbReference>
<feature type="disulfide bond" evidence="16">
    <location>
        <begin position="452"/>
        <end position="464"/>
    </location>
</feature>
<dbReference type="InterPro" id="IPR050440">
    <property type="entry name" value="Laminin/Netrin_ECM"/>
</dbReference>
<feature type="coiled-coil region" evidence="17">
    <location>
        <begin position="2122"/>
        <end position="2149"/>
    </location>
</feature>
<feature type="domain" description="Laminin G" evidence="19">
    <location>
        <begin position="2878"/>
        <end position="3054"/>
    </location>
</feature>
<dbReference type="FunFam" id="2.10.25.10:FF:000189">
    <property type="entry name" value="Laminin subunit alpha 2"/>
    <property type="match status" value="1"/>
</dbReference>
<evidence type="ECO:0000256" key="3">
    <source>
        <dbReference type="ARBA" id="ARBA00022525"/>
    </source>
</evidence>
<dbReference type="PANTHER" id="PTHR10574:SF406">
    <property type="entry name" value="LAMININ SUBUNIT ALPHA 5"/>
    <property type="match status" value="1"/>
</dbReference>
<dbReference type="Pfam" id="PF00055">
    <property type="entry name" value="Laminin_N"/>
    <property type="match status" value="1"/>
</dbReference>
<dbReference type="FunFam" id="2.60.120.260:FF:000444">
    <property type="entry name" value="Laminin subunit alpha 5"/>
    <property type="match status" value="1"/>
</dbReference>
<dbReference type="Pfam" id="PF02210">
    <property type="entry name" value="Laminin_G_2"/>
    <property type="match status" value="4"/>
</dbReference>
<keyword evidence="4" id="KW-0272">Extracellular matrix</keyword>
<evidence type="ECO:0000259" key="19">
    <source>
        <dbReference type="PROSITE" id="PS50025"/>
    </source>
</evidence>
<feature type="disulfide bond" evidence="16">
    <location>
        <begin position="1240"/>
        <end position="1252"/>
    </location>
</feature>
<feature type="domain" description="Laminin G" evidence="19">
    <location>
        <begin position="3138"/>
        <end position="3311"/>
    </location>
</feature>
<feature type="disulfide bond" evidence="16">
    <location>
        <begin position="427"/>
        <end position="436"/>
    </location>
</feature>
<evidence type="ECO:0000256" key="7">
    <source>
        <dbReference type="ARBA" id="ARBA00022869"/>
    </source>
</evidence>
<dbReference type="InterPro" id="IPR010307">
    <property type="entry name" value="Laminin_dom_II"/>
</dbReference>
<feature type="domain" description="Laminin N-terminal" evidence="22">
    <location>
        <begin position="1"/>
        <end position="139"/>
    </location>
</feature>
<feature type="disulfide bond" evidence="16">
    <location>
        <begin position="362"/>
        <end position="379"/>
    </location>
</feature>
<feature type="region of interest" description="Disordered" evidence="18">
    <location>
        <begin position="3066"/>
        <end position="3098"/>
    </location>
</feature>
<feature type="disulfide bond" evidence="16">
    <location>
        <begin position="408"/>
        <end position="425"/>
    </location>
</feature>
<dbReference type="FunFam" id="2.10.25.10:FF:000011">
    <property type="entry name" value="Cadherin EGF LAG seven-pass G-type receptor"/>
    <property type="match status" value="1"/>
</dbReference>
<keyword evidence="6" id="KW-0677">Repeat</keyword>
<evidence type="ECO:0000256" key="17">
    <source>
        <dbReference type="SAM" id="Coils"/>
    </source>
</evidence>
<dbReference type="InterPro" id="IPR009254">
    <property type="entry name" value="Laminin_aI"/>
</dbReference>
<dbReference type="EMBL" id="KZ308360">
    <property type="protein sequence ID" value="KAG8228153.1"/>
    <property type="molecule type" value="Genomic_DNA"/>
</dbReference>
<dbReference type="GO" id="GO:0030334">
    <property type="term" value="P:regulation of cell migration"/>
    <property type="evidence" value="ECO:0007669"/>
    <property type="project" value="InterPro"/>
</dbReference>
<dbReference type="Pfam" id="PF00053">
    <property type="entry name" value="EGF_laminin"/>
    <property type="match status" value="18"/>
</dbReference>
<feature type="coiled-coil region" evidence="17">
    <location>
        <begin position="2379"/>
        <end position="2413"/>
    </location>
</feature>
<feature type="disulfide bond" evidence="16">
    <location>
        <begin position="360"/>
        <end position="372"/>
    </location>
</feature>
<keyword evidence="9 17" id="KW-0175">Coiled coil</keyword>
<dbReference type="PANTHER" id="PTHR10574">
    <property type="entry name" value="NETRIN/LAMININ-RELATED"/>
    <property type="match status" value="1"/>
</dbReference>
<dbReference type="GO" id="GO:0006950">
    <property type="term" value="P:response to stress"/>
    <property type="evidence" value="ECO:0007669"/>
    <property type="project" value="UniProtKB-ARBA"/>
</dbReference>
<dbReference type="Pfam" id="PF06009">
    <property type="entry name" value="Laminin_II"/>
    <property type="match status" value="1"/>
</dbReference>
<evidence type="ECO:0000313" key="23">
    <source>
        <dbReference type="EMBL" id="KAG8228153.1"/>
    </source>
</evidence>
<dbReference type="InterPro" id="IPR008211">
    <property type="entry name" value="Laminin_N"/>
</dbReference>
<dbReference type="InterPro" id="IPR056863">
    <property type="entry name" value="LMN_ATRN_NET-like_EGF"/>
</dbReference>
<dbReference type="GO" id="GO:0030054">
    <property type="term" value="C:cell junction"/>
    <property type="evidence" value="ECO:0007669"/>
    <property type="project" value="UniProtKB-ARBA"/>
</dbReference>
<dbReference type="PROSITE" id="PS01248">
    <property type="entry name" value="EGF_LAM_1"/>
    <property type="match status" value="8"/>
</dbReference>
<feature type="domain" description="Laminin EGF-like" evidence="20">
    <location>
        <begin position="406"/>
        <end position="451"/>
    </location>
</feature>
<dbReference type="FunFam" id="2.10.25.10:FF:000106">
    <property type="entry name" value="Heparan sulfate proteoglycan 2"/>
    <property type="match status" value="1"/>
</dbReference>
<comment type="subcellular location">
    <subcellularLocation>
        <location evidence="2">Cell projection</location>
    </subcellularLocation>
    <subcellularLocation>
        <location evidence="1">Secreted</location>
        <location evidence="1">Extracellular space</location>
        <location evidence="1">Extracellular matrix</location>
        <location evidence="1">Basement membrane</location>
    </subcellularLocation>
</comment>
<dbReference type="InterPro" id="IPR001791">
    <property type="entry name" value="Laminin_G"/>
</dbReference>
<dbReference type="PRINTS" id="PR00011">
    <property type="entry name" value="EGFLAMININ"/>
</dbReference>
<feature type="disulfide bond" evidence="16">
    <location>
        <begin position="289"/>
        <end position="298"/>
    </location>
</feature>
<feature type="domain" description="Laminin EGF-like" evidence="20">
    <location>
        <begin position="542"/>
        <end position="596"/>
    </location>
</feature>
<comment type="caution">
    <text evidence="16">Lacks conserved residue(s) required for the propagation of feature annotation.</text>
</comment>
<reference evidence="23" key="1">
    <citation type="submission" date="2013-04" db="EMBL/GenBank/DDBJ databases">
        <authorList>
            <person name="Qu J."/>
            <person name="Murali S.C."/>
            <person name="Bandaranaike D."/>
            <person name="Bellair M."/>
            <person name="Blankenburg K."/>
            <person name="Chao H."/>
            <person name="Dinh H."/>
            <person name="Doddapaneni H."/>
            <person name="Downs B."/>
            <person name="Dugan-Rocha S."/>
            <person name="Elkadiri S."/>
            <person name="Gnanaolivu R.D."/>
            <person name="Hernandez B."/>
            <person name="Javaid M."/>
            <person name="Jayaseelan J.C."/>
            <person name="Lee S."/>
            <person name="Li M."/>
            <person name="Ming W."/>
            <person name="Munidasa M."/>
            <person name="Muniz J."/>
            <person name="Nguyen L."/>
            <person name="Ongeri F."/>
            <person name="Osuji N."/>
            <person name="Pu L.-L."/>
            <person name="Puazo M."/>
            <person name="Qu C."/>
            <person name="Quiroz J."/>
            <person name="Raj R."/>
            <person name="Weissenberger G."/>
            <person name="Xin Y."/>
            <person name="Zou X."/>
            <person name="Han Y."/>
            <person name="Richards S."/>
            <person name="Worley K."/>
            <person name="Muzny D."/>
            <person name="Gibbs R."/>
        </authorList>
    </citation>
    <scope>NUCLEOTIDE SEQUENCE</scope>
    <source>
        <strain evidence="23">Sampled in the wild</strain>
    </source>
</reference>
<dbReference type="SMART" id="SM00281">
    <property type="entry name" value="LamB"/>
    <property type="match status" value="1"/>
</dbReference>
<feature type="disulfide bond" evidence="16">
    <location>
        <begin position="316"/>
        <end position="333"/>
    </location>
</feature>
<feature type="domain" description="Laminin G" evidence="19">
    <location>
        <begin position="2497"/>
        <end position="2691"/>
    </location>
</feature>
<organism evidence="23 24">
    <name type="scientific">Ladona fulva</name>
    <name type="common">Scarce chaser dragonfly</name>
    <name type="synonym">Libellula fulva</name>
    <dbReference type="NCBI Taxonomy" id="123851"/>
    <lineage>
        <taxon>Eukaryota</taxon>
        <taxon>Metazoa</taxon>
        <taxon>Ecdysozoa</taxon>
        <taxon>Arthropoda</taxon>
        <taxon>Hexapoda</taxon>
        <taxon>Insecta</taxon>
        <taxon>Pterygota</taxon>
        <taxon>Palaeoptera</taxon>
        <taxon>Odonata</taxon>
        <taxon>Epiprocta</taxon>
        <taxon>Anisoptera</taxon>
        <taxon>Libelluloidea</taxon>
        <taxon>Libellulidae</taxon>
        <taxon>Ladona</taxon>
    </lineage>
</organism>
<feature type="disulfide bond" evidence="16">
    <location>
        <begin position="1379"/>
        <end position="1391"/>
    </location>
</feature>
<dbReference type="GO" id="GO:0045995">
    <property type="term" value="P:regulation of embryonic development"/>
    <property type="evidence" value="ECO:0007669"/>
    <property type="project" value="InterPro"/>
</dbReference>
<feature type="domain" description="Laminin EGF-like" evidence="20">
    <location>
        <begin position="269"/>
        <end position="313"/>
    </location>
</feature>
<feature type="disulfide bond" evidence="16">
    <location>
        <begin position="406"/>
        <end position="418"/>
    </location>
</feature>
<feature type="disulfide bond" evidence="16">
    <location>
        <begin position="381"/>
        <end position="390"/>
    </location>
</feature>
<dbReference type="FunFam" id="2.60.120.200:FF:000160">
    <property type="entry name" value="Laminin subunit alpha-3"/>
    <property type="match status" value="1"/>
</dbReference>
<dbReference type="FunFam" id="2.10.25.10:FF:000034">
    <property type="entry name" value="Laminin subunit alpha 3"/>
    <property type="match status" value="3"/>
</dbReference>
<dbReference type="PROSITE" id="PS51115">
    <property type="entry name" value="LAMININ_IVA"/>
    <property type="match status" value="1"/>
</dbReference>
<dbReference type="GO" id="GO:0005604">
    <property type="term" value="C:basement membrane"/>
    <property type="evidence" value="ECO:0007669"/>
    <property type="project" value="UniProtKB-SubCell"/>
</dbReference>
<evidence type="ECO:0000256" key="2">
    <source>
        <dbReference type="ARBA" id="ARBA00004316"/>
    </source>
</evidence>
<evidence type="ECO:0000256" key="9">
    <source>
        <dbReference type="ARBA" id="ARBA00023054"/>
    </source>
</evidence>
<dbReference type="SMART" id="SM00181">
    <property type="entry name" value="EGF"/>
    <property type="match status" value="10"/>
</dbReference>
<keyword evidence="10 16" id="KW-1015">Disulfide bond</keyword>
<dbReference type="PROSITE" id="PS50027">
    <property type="entry name" value="EGF_LAM_2"/>
    <property type="match status" value="14"/>
</dbReference>
<dbReference type="GO" id="GO:0030155">
    <property type="term" value="P:regulation of cell adhesion"/>
    <property type="evidence" value="ECO:0007669"/>
    <property type="project" value="InterPro"/>
</dbReference>
<dbReference type="Proteomes" id="UP000792457">
    <property type="component" value="Unassembled WGS sequence"/>
</dbReference>
<feature type="disulfide bond" evidence="16">
    <location>
        <begin position="314"/>
        <end position="326"/>
    </location>
</feature>
<feature type="domain" description="Laminin EGF-like" evidence="20">
    <location>
        <begin position="1286"/>
        <end position="1330"/>
    </location>
</feature>
<feature type="disulfide bond" evidence="16">
    <location>
        <begin position="1400"/>
        <end position="1409"/>
    </location>
</feature>
<dbReference type="PROSITE" id="PS51117">
    <property type="entry name" value="LAMININ_NTER"/>
    <property type="match status" value="1"/>
</dbReference>
<keyword evidence="5" id="KW-0732">Signal</keyword>
<feature type="domain" description="Laminin EGF-like" evidence="20">
    <location>
        <begin position="1240"/>
        <end position="1285"/>
    </location>
</feature>
<dbReference type="Pfam" id="PF00054">
    <property type="entry name" value="Laminin_G_1"/>
    <property type="match status" value="1"/>
</dbReference>